<evidence type="ECO:0000313" key="2">
    <source>
        <dbReference type="Proteomes" id="UP000694424"/>
    </source>
</evidence>
<evidence type="ECO:0000313" key="1">
    <source>
        <dbReference type="Ensembl" id="ENSAOWP00000022052.1"/>
    </source>
</evidence>
<reference evidence="1" key="1">
    <citation type="submission" date="2025-08" db="UniProtKB">
        <authorList>
            <consortium name="Ensembl"/>
        </authorList>
    </citation>
    <scope>IDENTIFICATION</scope>
</reference>
<accession>A0A8B9QB92</accession>
<dbReference type="Proteomes" id="UP000694424">
    <property type="component" value="Unplaced"/>
</dbReference>
<protein>
    <submittedName>
        <fullName evidence="1">Uncharacterized protein</fullName>
    </submittedName>
</protein>
<organism evidence="1 2">
    <name type="scientific">Apteryx owenii</name>
    <name type="common">Little spotted kiwi</name>
    <dbReference type="NCBI Taxonomy" id="8824"/>
    <lineage>
        <taxon>Eukaryota</taxon>
        <taxon>Metazoa</taxon>
        <taxon>Chordata</taxon>
        <taxon>Craniata</taxon>
        <taxon>Vertebrata</taxon>
        <taxon>Euteleostomi</taxon>
        <taxon>Archelosauria</taxon>
        <taxon>Archosauria</taxon>
        <taxon>Dinosauria</taxon>
        <taxon>Saurischia</taxon>
        <taxon>Theropoda</taxon>
        <taxon>Coelurosauria</taxon>
        <taxon>Aves</taxon>
        <taxon>Palaeognathae</taxon>
        <taxon>Apterygiformes</taxon>
        <taxon>Apterygidae</taxon>
        <taxon>Apteryx</taxon>
    </lineage>
</organism>
<dbReference type="AlphaFoldDB" id="A0A8B9QB92"/>
<dbReference type="FunFam" id="2.30.30.570:FF:000002">
    <property type="entry name" value="Major vault protein-alpha"/>
    <property type="match status" value="1"/>
</dbReference>
<dbReference type="Gene3D" id="2.30.30.570">
    <property type="match status" value="1"/>
</dbReference>
<proteinExistence type="predicted"/>
<reference evidence="1" key="2">
    <citation type="submission" date="2025-09" db="UniProtKB">
        <authorList>
            <consortium name="Ensembl"/>
        </authorList>
    </citation>
    <scope>IDENTIFICATION</scope>
</reference>
<dbReference type="Ensembl" id="ENSAOWT00000024983.1">
    <property type="protein sequence ID" value="ENSAOWP00000022052.1"/>
    <property type="gene ID" value="ENSAOWG00000014894.1"/>
</dbReference>
<sequence>PPRGEFICPIEYVHVLDLNSNVTRVEVGPLTYVRQDHERWVLYRGPRLGGGRDGRGGWSGGCRGLYRVCV</sequence>
<keyword evidence="2" id="KW-1185">Reference proteome</keyword>
<name>A0A8B9QB92_APTOW</name>